<dbReference type="STRING" id="554055.A0A2P6VP36"/>
<comment type="caution">
    <text evidence="8">The sequence shown here is derived from an EMBL/GenBank/DDBJ whole genome shotgun (WGS) entry which is preliminary data.</text>
</comment>
<keyword evidence="1" id="KW-0677">Repeat</keyword>
<sequence length="495" mass="52293">MHSRLVVPVAPVVLVKAAEEQGGQEEKQRYLDAGDDEGVTALMRAVRSSTEDTVKALLAAVASPNQADGMGRAALHRAVAGAAMEQELWRLQMLLAAGADVNQKDRYGSTPLHTACSTGDVEVVEALPASDADAGAKNDEGQTAGDLAEEQGNDELADMLRQRSVLKHLQTFKSSSRGRHGGGAGGEPDDAPEGQACCICLTRPKVVILAPCGHRCACKRCMRAVMEGQREKRKCPKCQEQIESFITKGALSAPRVNKAKAQAQLGSVVTLAEAALADKAAAVKVAAAETATAVAAAEAEKKVVAAEAEKKVAAAEAEKKVAAAEAEEKVAAAEAKKKVAAAEAATAVALVEKKVALVEKENVVLEHELQGAIANILIAKGKLDARGLLEFAEDKLFPAGKGSKSRKARWEKLGERYPELEAAILKAIPSWKAAYIPNKACEVYSSLSAQVHSRIVLDLDKVALVEGVLNREQMLFLACVAGAVHCPYSMHHRQS</sequence>
<protein>
    <submittedName>
        <fullName evidence="8">DARPin</fullName>
    </submittedName>
</protein>
<proteinExistence type="predicted"/>
<dbReference type="Pfam" id="PF13920">
    <property type="entry name" value="zf-C3HC4_3"/>
    <property type="match status" value="1"/>
</dbReference>
<evidence type="ECO:0000313" key="8">
    <source>
        <dbReference type="EMBL" id="PSC75861.1"/>
    </source>
</evidence>
<feature type="repeat" description="ANK" evidence="3">
    <location>
        <begin position="37"/>
        <end position="69"/>
    </location>
</feature>
<dbReference type="InterPro" id="IPR002110">
    <property type="entry name" value="Ankyrin_rpt"/>
</dbReference>
<accession>A0A2P6VP36</accession>
<dbReference type="SUPFAM" id="SSF57850">
    <property type="entry name" value="RING/U-box"/>
    <property type="match status" value="1"/>
</dbReference>
<dbReference type="PANTHER" id="PTHR24171">
    <property type="entry name" value="ANKYRIN REPEAT DOMAIN-CONTAINING PROTEIN 39-RELATED"/>
    <property type="match status" value="1"/>
</dbReference>
<keyword evidence="4" id="KW-0863">Zinc-finger</keyword>
<dbReference type="PROSITE" id="PS50297">
    <property type="entry name" value="ANK_REP_REGION"/>
    <property type="match status" value="2"/>
</dbReference>
<keyword evidence="4" id="KW-0862">Zinc</keyword>
<feature type="domain" description="RING-type" evidence="7">
    <location>
        <begin position="197"/>
        <end position="239"/>
    </location>
</feature>
<evidence type="ECO:0000256" key="6">
    <source>
        <dbReference type="SAM" id="MobiDB-lite"/>
    </source>
</evidence>
<dbReference type="InterPro" id="IPR001841">
    <property type="entry name" value="Znf_RING"/>
</dbReference>
<dbReference type="SMART" id="SM00248">
    <property type="entry name" value="ANK"/>
    <property type="match status" value="4"/>
</dbReference>
<feature type="repeat" description="ANK" evidence="3">
    <location>
        <begin position="107"/>
        <end position="139"/>
    </location>
</feature>
<dbReference type="PANTHER" id="PTHR24171:SF8">
    <property type="entry name" value="BRCA1-ASSOCIATED RING DOMAIN PROTEIN 1"/>
    <property type="match status" value="1"/>
</dbReference>
<dbReference type="AlphaFoldDB" id="A0A2P6VP36"/>
<evidence type="ECO:0000256" key="2">
    <source>
        <dbReference type="ARBA" id="ARBA00023043"/>
    </source>
</evidence>
<evidence type="ECO:0000313" key="9">
    <source>
        <dbReference type="Proteomes" id="UP000239649"/>
    </source>
</evidence>
<keyword evidence="9" id="KW-1185">Reference proteome</keyword>
<dbReference type="SMART" id="SM00184">
    <property type="entry name" value="RING"/>
    <property type="match status" value="1"/>
</dbReference>
<feature type="repeat" description="ANK" evidence="3">
    <location>
        <begin position="70"/>
        <end position="106"/>
    </location>
</feature>
<gene>
    <name evidence="8" type="ORF">C2E20_1045</name>
</gene>
<dbReference type="EMBL" id="LHPF02000002">
    <property type="protein sequence ID" value="PSC75861.1"/>
    <property type="molecule type" value="Genomic_DNA"/>
</dbReference>
<evidence type="ECO:0000256" key="4">
    <source>
        <dbReference type="PROSITE-ProRule" id="PRU00175"/>
    </source>
</evidence>
<keyword evidence="2 3" id="KW-0040">ANK repeat</keyword>
<dbReference type="GO" id="GO:0085020">
    <property type="term" value="P:protein K6-linked ubiquitination"/>
    <property type="evidence" value="ECO:0007669"/>
    <property type="project" value="TreeGrafter"/>
</dbReference>
<dbReference type="GO" id="GO:0004842">
    <property type="term" value="F:ubiquitin-protein transferase activity"/>
    <property type="evidence" value="ECO:0007669"/>
    <property type="project" value="TreeGrafter"/>
</dbReference>
<keyword evidence="5" id="KW-0175">Coiled coil</keyword>
<dbReference type="SUPFAM" id="SSF48403">
    <property type="entry name" value="Ankyrin repeat"/>
    <property type="match status" value="1"/>
</dbReference>
<dbReference type="Proteomes" id="UP000239649">
    <property type="component" value="Unassembled WGS sequence"/>
</dbReference>
<dbReference type="InterPro" id="IPR013083">
    <property type="entry name" value="Znf_RING/FYVE/PHD"/>
</dbReference>
<name>A0A2P6VP36_9CHLO</name>
<evidence type="ECO:0000256" key="3">
    <source>
        <dbReference type="PROSITE-ProRule" id="PRU00023"/>
    </source>
</evidence>
<dbReference type="OrthoDB" id="520060at2759"/>
<keyword evidence="4" id="KW-0479">Metal-binding</keyword>
<dbReference type="GO" id="GO:0008270">
    <property type="term" value="F:zinc ion binding"/>
    <property type="evidence" value="ECO:0007669"/>
    <property type="project" value="UniProtKB-KW"/>
</dbReference>
<evidence type="ECO:0000256" key="1">
    <source>
        <dbReference type="ARBA" id="ARBA00022737"/>
    </source>
</evidence>
<dbReference type="InterPro" id="IPR036770">
    <property type="entry name" value="Ankyrin_rpt-contain_sf"/>
</dbReference>
<feature type="region of interest" description="Disordered" evidence="6">
    <location>
        <begin position="170"/>
        <end position="190"/>
    </location>
</feature>
<dbReference type="PROSITE" id="PS50089">
    <property type="entry name" value="ZF_RING_2"/>
    <property type="match status" value="1"/>
</dbReference>
<dbReference type="Gene3D" id="3.30.40.10">
    <property type="entry name" value="Zinc/RING finger domain, C3HC4 (zinc finger)"/>
    <property type="match status" value="1"/>
</dbReference>
<dbReference type="Pfam" id="PF13857">
    <property type="entry name" value="Ank_5"/>
    <property type="match status" value="1"/>
</dbReference>
<dbReference type="PROSITE" id="PS50088">
    <property type="entry name" value="ANK_REPEAT"/>
    <property type="match status" value="3"/>
</dbReference>
<feature type="coiled-coil region" evidence="5">
    <location>
        <begin position="296"/>
        <end position="343"/>
    </location>
</feature>
<organism evidence="8 9">
    <name type="scientific">Micractinium conductrix</name>
    <dbReference type="NCBI Taxonomy" id="554055"/>
    <lineage>
        <taxon>Eukaryota</taxon>
        <taxon>Viridiplantae</taxon>
        <taxon>Chlorophyta</taxon>
        <taxon>core chlorophytes</taxon>
        <taxon>Trebouxiophyceae</taxon>
        <taxon>Chlorellales</taxon>
        <taxon>Chlorellaceae</taxon>
        <taxon>Chlorella clade</taxon>
        <taxon>Micractinium</taxon>
    </lineage>
</organism>
<evidence type="ECO:0000259" key="7">
    <source>
        <dbReference type="PROSITE" id="PS50089"/>
    </source>
</evidence>
<evidence type="ECO:0000256" key="5">
    <source>
        <dbReference type="SAM" id="Coils"/>
    </source>
</evidence>
<dbReference type="Gene3D" id="1.25.40.20">
    <property type="entry name" value="Ankyrin repeat-containing domain"/>
    <property type="match status" value="2"/>
</dbReference>
<reference evidence="8 9" key="1">
    <citation type="journal article" date="2018" name="Plant J.">
        <title>Genome sequences of Chlorella sorokiniana UTEX 1602 and Micractinium conductrix SAG 241.80: implications to maltose excretion by a green alga.</title>
        <authorList>
            <person name="Arriola M.B."/>
            <person name="Velmurugan N."/>
            <person name="Zhang Y."/>
            <person name="Plunkett M.H."/>
            <person name="Hondzo H."/>
            <person name="Barney B.M."/>
        </authorList>
    </citation>
    <scope>NUCLEOTIDE SEQUENCE [LARGE SCALE GENOMIC DNA]</scope>
    <source>
        <strain evidence="8 9">SAG 241.80</strain>
    </source>
</reference>